<sequence length="169" mass="18638">MNETRVKAHWSGVSFMGSFHGKKGRFPHLLIAILAVLGLEFDVLCNPFAPTLILHRILRPFDSQESVTADGEDQDPVDSTATVFTPVPKARLSGEKSNRSDGPSQLDETPDMDDTVTVRAPTSASSLTLADPFLWGPLPWSGLVSHFQEFHFPIISRLSSQSQLCRFLC</sequence>
<dbReference type="HOGENOM" id="CLU_1577458_0_0_0"/>
<dbReference type="EMBL" id="CP003364">
    <property type="protein sequence ID" value="AGA29965.1"/>
    <property type="molecule type" value="Genomic_DNA"/>
</dbReference>
<organism evidence="2 3">
    <name type="scientific">Singulisphaera acidiphila (strain ATCC BAA-1392 / DSM 18658 / VKM B-2454 / MOB10)</name>
    <dbReference type="NCBI Taxonomy" id="886293"/>
    <lineage>
        <taxon>Bacteria</taxon>
        <taxon>Pseudomonadati</taxon>
        <taxon>Planctomycetota</taxon>
        <taxon>Planctomycetia</taxon>
        <taxon>Isosphaerales</taxon>
        <taxon>Isosphaeraceae</taxon>
        <taxon>Singulisphaera</taxon>
    </lineage>
</organism>
<evidence type="ECO:0000313" key="3">
    <source>
        <dbReference type="Proteomes" id="UP000010798"/>
    </source>
</evidence>
<feature type="region of interest" description="Disordered" evidence="1">
    <location>
        <begin position="88"/>
        <end position="115"/>
    </location>
</feature>
<evidence type="ECO:0000313" key="2">
    <source>
        <dbReference type="EMBL" id="AGA29965.1"/>
    </source>
</evidence>
<gene>
    <name evidence="2" type="ordered locus">Sinac_5844</name>
</gene>
<accession>L0DMC4</accession>
<dbReference type="Proteomes" id="UP000010798">
    <property type="component" value="Chromosome"/>
</dbReference>
<protein>
    <submittedName>
        <fullName evidence="2">Uncharacterized protein</fullName>
    </submittedName>
</protein>
<reference evidence="2 3" key="1">
    <citation type="submission" date="2012-02" db="EMBL/GenBank/DDBJ databases">
        <title>Complete sequence of chromosome of Singulisphaera acidiphila DSM 18658.</title>
        <authorList>
            <consortium name="US DOE Joint Genome Institute (JGI-PGF)"/>
            <person name="Lucas S."/>
            <person name="Copeland A."/>
            <person name="Lapidus A."/>
            <person name="Glavina del Rio T."/>
            <person name="Dalin E."/>
            <person name="Tice H."/>
            <person name="Bruce D."/>
            <person name="Goodwin L."/>
            <person name="Pitluck S."/>
            <person name="Peters L."/>
            <person name="Ovchinnikova G."/>
            <person name="Chertkov O."/>
            <person name="Kyrpides N."/>
            <person name="Mavromatis K."/>
            <person name="Ivanova N."/>
            <person name="Brettin T."/>
            <person name="Detter J.C."/>
            <person name="Han C."/>
            <person name="Larimer F."/>
            <person name="Land M."/>
            <person name="Hauser L."/>
            <person name="Markowitz V."/>
            <person name="Cheng J.-F."/>
            <person name="Hugenholtz P."/>
            <person name="Woyke T."/>
            <person name="Wu D."/>
            <person name="Tindall B."/>
            <person name="Pomrenke H."/>
            <person name="Brambilla E."/>
            <person name="Klenk H.-P."/>
            <person name="Eisen J.A."/>
        </authorList>
    </citation>
    <scope>NUCLEOTIDE SEQUENCE [LARGE SCALE GENOMIC DNA]</scope>
    <source>
        <strain evidence="3">ATCC BAA-1392 / DSM 18658 / VKM B-2454 / MOB10</strain>
    </source>
</reference>
<dbReference type="KEGG" id="saci:Sinac_5844"/>
<evidence type="ECO:0000256" key="1">
    <source>
        <dbReference type="SAM" id="MobiDB-lite"/>
    </source>
</evidence>
<dbReference type="AlphaFoldDB" id="L0DMC4"/>
<proteinExistence type="predicted"/>
<keyword evidence="3" id="KW-1185">Reference proteome</keyword>
<name>L0DMC4_SINAD</name>